<dbReference type="AlphaFoldDB" id="A0A9K3M113"/>
<dbReference type="Pfam" id="PF04194">
    <property type="entry name" value="PDCD2_C"/>
    <property type="match status" value="1"/>
</dbReference>
<dbReference type="OrthoDB" id="443682at2759"/>
<dbReference type="InterPro" id="IPR007320">
    <property type="entry name" value="PDCD2_C"/>
</dbReference>
<feature type="region of interest" description="Disordered" evidence="1">
    <location>
        <begin position="277"/>
        <end position="302"/>
    </location>
</feature>
<organism evidence="3 4">
    <name type="scientific">Nitzschia inconspicua</name>
    <dbReference type="NCBI Taxonomy" id="303405"/>
    <lineage>
        <taxon>Eukaryota</taxon>
        <taxon>Sar</taxon>
        <taxon>Stramenopiles</taxon>
        <taxon>Ochrophyta</taxon>
        <taxon>Bacillariophyta</taxon>
        <taxon>Bacillariophyceae</taxon>
        <taxon>Bacillariophycidae</taxon>
        <taxon>Bacillariales</taxon>
        <taxon>Bacillariaceae</taxon>
        <taxon>Nitzschia</taxon>
    </lineage>
</organism>
<sequence length="497" mass="57297">MLINTTSLLANRSFPLSLVAYCLQLQQFINQGMQPSAIMMSSGGNQSKRLETVVQLGFSVDIEDNEHRLLVGHNNPDYKEWDGGQLGGRPTWLNPKDIPNKFLKCKNCDSPMMFVCQLYAPCDEVNDNAFHRSFYVFACPDSTKCSKETTGSIRVLRTQLPKENPYFPEDHDETWTYHLPTSWNKHLCKVCGQQGRGKCPIQQEYFCGPHHQKEYKKYVFDKLRRQQEQQQEQNPSTQLEFHFLPSVLTESELVVEEEPIPEQDDKTRKRAEKALFKAQGAEIENESDDEEEDSDKNLEQKDLNEMVGAADETVSKDSATMKFYDRIHQVDDVKTQCLRYLRWPNHRTCEDTGTPLWIRSDFQPDTIPACERCGTERRFEFQLMPQMLHYLFKDMESERAKVKDRIIKEEDVEALQKATSIMEQAPPEQVPPDFAANKDAAIDTLRNKLMEEDAKTPSWGVVCIYTCTDSCGGMNNESDSELGAYLEEFAWKQPSLD</sequence>
<name>A0A9K3M113_9STRA</name>
<comment type="caution">
    <text evidence="3">The sequence shown here is derived from an EMBL/GenBank/DDBJ whole genome shotgun (WGS) entry which is preliminary data.</text>
</comment>
<evidence type="ECO:0000313" key="3">
    <source>
        <dbReference type="EMBL" id="KAG7371872.1"/>
    </source>
</evidence>
<gene>
    <name evidence="3" type="ORF">IV203_018014</name>
</gene>
<dbReference type="EMBL" id="JAGRRH010000003">
    <property type="protein sequence ID" value="KAG7371872.1"/>
    <property type="molecule type" value="Genomic_DNA"/>
</dbReference>
<reference evidence="3" key="1">
    <citation type="journal article" date="2021" name="Sci. Rep.">
        <title>Diploid genomic architecture of Nitzschia inconspicua, an elite biomass production diatom.</title>
        <authorList>
            <person name="Oliver A."/>
            <person name="Podell S."/>
            <person name="Pinowska A."/>
            <person name="Traller J.C."/>
            <person name="Smith S.R."/>
            <person name="McClure R."/>
            <person name="Beliaev A."/>
            <person name="Bohutskyi P."/>
            <person name="Hill E.A."/>
            <person name="Rabines A."/>
            <person name="Zheng H."/>
            <person name="Allen L.Z."/>
            <person name="Kuo A."/>
            <person name="Grigoriev I.V."/>
            <person name="Allen A.E."/>
            <person name="Hazlebeck D."/>
            <person name="Allen E.E."/>
        </authorList>
    </citation>
    <scope>NUCLEOTIDE SEQUENCE</scope>
    <source>
        <strain evidence="3">Hildebrandi</strain>
    </source>
</reference>
<dbReference type="GO" id="GO:0005737">
    <property type="term" value="C:cytoplasm"/>
    <property type="evidence" value="ECO:0007669"/>
    <property type="project" value="InterPro"/>
</dbReference>
<proteinExistence type="predicted"/>
<feature type="domain" description="Programmed cell death protein 2 C-terminal" evidence="2">
    <location>
        <begin position="321"/>
        <end position="396"/>
    </location>
</feature>
<evidence type="ECO:0000313" key="4">
    <source>
        <dbReference type="Proteomes" id="UP000693970"/>
    </source>
</evidence>
<evidence type="ECO:0000259" key="2">
    <source>
        <dbReference type="Pfam" id="PF04194"/>
    </source>
</evidence>
<protein>
    <submittedName>
        <fullName evidence="3">Programmed cell death protein</fullName>
    </submittedName>
</protein>
<dbReference type="Proteomes" id="UP000693970">
    <property type="component" value="Unassembled WGS sequence"/>
</dbReference>
<dbReference type="PANTHER" id="PTHR12298">
    <property type="entry name" value="PCDC2 PROGRAMMED CELL DEATH PROTEIN 2 -RELATED"/>
    <property type="match status" value="1"/>
</dbReference>
<keyword evidence="4" id="KW-1185">Reference proteome</keyword>
<dbReference type="PANTHER" id="PTHR12298:SF4">
    <property type="entry name" value="PROGRAMMED CELL DEATH PROTEIN 2"/>
    <property type="match status" value="1"/>
</dbReference>
<evidence type="ECO:0000256" key="1">
    <source>
        <dbReference type="SAM" id="MobiDB-lite"/>
    </source>
</evidence>
<accession>A0A9K3M113</accession>
<reference evidence="3" key="2">
    <citation type="submission" date="2021-04" db="EMBL/GenBank/DDBJ databases">
        <authorList>
            <person name="Podell S."/>
        </authorList>
    </citation>
    <scope>NUCLEOTIDE SEQUENCE</scope>
    <source>
        <strain evidence="3">Hildebrandi</strain>
    </source>
</reference>
<feature type="compositionally biased region" description="Acidic residues" evidence="1">
    <location>
        <begin position="283"/>
        <end position="294"/>
    </location>
</feature>